<dbReference type="EMBL" id="MN695287">
    <property type="protein sequence ID" value="QGY72867.1"/>
    <property type="molecule type" value="Genomic_DNA"/>
</dbReference>
<name>A0A6B9HDM6_9BURK</name>
<dbReference type="AlphaFoldDB" id="A0A6B9HDM6"/>
<evidence type="ECO:0000313" key="1">
    <source>
        <dbReference type="EMBL" id="QGY72867.1"/>
    </source>
</evidence>
<reference evidence="1" key="1">
    <citation type="journal article" date="2020" name="ACS Chem. Biol.">
        <title>Genome Mining and Heterologous Expression Reveal Two Distinct Families of Lasso Peptides Highly Conserved in Endofungal Bacteria.</title>
        <authorList>
            <person name="Bratovanov E.V."/>
            <person name="Ishida K."/>
            <person name="Heinze B."/>
            <person name="Pidot S.J."/>
            <person name="Stinear T.P."/>
            <person name="Hegemann J.D."/>
            <person name="Marahiel M.A."/>
            <person name="Hertweck C."/>
        </authorList>
    </citation>
    <scope>NUCLEOTIDE SEQUENCE</scope>
    <source>
        <strain evidence="1">B6</strain>
    </source>
</reference>
<proteinExistence type="predicted"/>
<organism evidence="1">
    <name type="scientific">Mycetohabitans sp</name>
    <dbReference type="NCBI Taxonomy" id="2571162"/>
    <lineage>
        <taxon>Bacteria</taxon>
        <taxon>Pseudomonadati</taxon>
        <taxon>Pseudomonadota</taxon>
        <taxon>Betaproteobacteria</taxon>
        <taxon>Burkholderiales</taxon>
        <taxon>Burkholderiaceae</taxon>
        <taxon>Mycetohabitans</taxon>
    </lineage>
</organism>
<sequence>MMHAVFPSIFMLAFHTLGLASTRFAKKTTLNLCSILFLY</sequence>
<protein>
    <submittedName>
        <fullName evidence="1">Uncharacterized protein</fullName>
    </submittedName>
</protein>
<accession>A0A6B9HDM6</accession>